<comment type="function">
    <text evidence="19">E3 RING-finger protein, member of the UBC2/RAD6 epistasis group. Associates to the E2 ubiquitin conjugating enzyme UBC2/RAD6 to form the UBC2-RAD18 ubiquitin ligase complex involved in postreplicative repair (PRR) of damaged DNA.</text>
</comment>
<sequence>MSRFPSSLDDITDPSDFRTSKIPALEELDVLERCYICKEFFNAPVITSCNHTFCSQCIREYLITNNSCPLCKSEVYESNLKKDGLLEEIVRCYARIRPYLLSELRRGDEGASHDVSNAANGGESADAGATALRKLANSDAVVRNTNEEAGDDDDGGDEPASKRRKVDVVEPIDDGLVACPVCSRRMTAGKLQGTHLDACLSGQASKPASPHPVGRSKKQPISSFFQHVNTPSPPPAPSAPSVLPVSKDLSARLEESSRHPPKEAKRLAKLDFASLSTVKLKEKLAHLHLPMSGNRNQLELRYNQYFVLFNSNIDSNHPVSERVLRQRLHKWELSHSSFSKKSGSSGFGNGSLSSRSISDKNFSVSEWTSEYKSEFDDLVKSARKSMSNKVASNKDGILKNKEEQEQEQEQEEDGTTDVQADAQSESKSESNGHSGETHAEKEPQPGESVEKATAGEVQDLESSFLFED</sequence>
<dbReference type="InterPro" id="IPR013083">
    <property type="entry name" value="Znf_RING/FYVE/PHD"/>
</dbReference>
<comment type="pathway">
    <text evidence="3 19">Protein modification; protein ubiquitination.</text>
</comment>
<comment type="subcellular location">
    <subcellularLocation>
        <location evidence="2 19">Nucleus</location>
    </subcellularLocation>
</comment>
<feature type="compositionally biased region" description="Acidic residues" evidence="20">
    <location>
        <begin position="404"/>
        <end position="415"/>
    </location>
</feature>
<dbReference type="InterPro" id="IPR006642">
    <property type="entry name" value="Rad18_UBZ4"/>
</dbReference>
<evidence type="ECO:0000256" key="13">
    <source>
        <dbReference type="ARBA" id="ARBA00023125"/>
    </source>
</evidence>
<dbReference type="PROSITE" id="PS50089">
    <property type="entry name" value="ZF_RING_2"/>
    <property type="match status" value="1"/>
</dbReference>
<dbReference type="PROSITE" id="PS51908">
    <property type="entry name" value="ZF_UBZ4"/>
    <property type="match status" value="1"/>
</dbReference>
<reference evidence="24 25" key="1">
    <citation type="submission" date="2024-03" db="EMBL/GenBank/DDBJ databases">
        <authorList>
            <person name="Brejova B."/>
        </authorList>
    </citation>
    <scope>NUCLEOTIDE SEQUENCE [LARGE SCALE GENOMIC DNA]</scope>
    <source>
        <strain evidence="24 25">CBS 14171</strain>
    </source>
</reference>
<feature type="domain" description="RING-type" evidence="21">
    <location>
        <begin position="34"/>
        <end position="72"/>
    </location>
</feature>
<evidence type="ECO:0000313" key="24">
    <source>
        <dbReference type="EMBL" id="CAK9440130.1"/>
    </source>
</evidence>
<evidence type="ECO:0000256" key="18">
    <source>
        <dbReference type="PROSITE-ProRule" id="PRU01256"/>
    </source>
</evidence>
<dbReference type="InterPro" id="IPR017907">
    <property type="entry name" value="Znf_RING_CS"/>
</dbReference>
<protein>
    <recommendedName>
        <fullName evidence="6 19">Postreplication repair E3 ubiquitin-protein ligase RAD18</fullName>
        <ecNumber evidence="5 19">2.3.2.27</ecNumber>
    </recommendedName>
    <alternativeName>
        <fullName evidence="16 19">RING-type E3 ubiquitin transferase RAD18</fullName>
    </alternativeName>
</protein>
<evidence type="ECO:0000259" key="22">
    <source>
        <dbReference type="PROSITE" id="PS50800"/>
    </source>
</evidence>
<dbReference type="Gene3D" id="3.30.40.10">
    <property type="entry name" value="Zinc/RING finger domain, C3HC4 (zinc finger)"/>
    <property type="match status" value="1"/>
</dbReference>
<evidence type="ECO:0000256" key="4">
    <source>
        <dbReference type="ARBA" id="ARBA00009506"/>
    </source>
</evidence>
<evidence type="ECO:0000256" key="20">
    <source>
        <dbReference type="SAM" id="MobiDB-lite"/>
    </source>
</evidence>
<keyword evidence="9 18" id="KW-0227">DNA damage</keyword>
<name>A0ABP0ZSS0_9ASCO</name>
<comment type="catalytic activity">
    <reaction evidence="1 19">
        <text>S-ubiquitinyl-[E2 ubiquitin-conjugating enzyme]-L-cysteine + [acceptor protein]-L-lysine = [E2 ubiquitin-conjugating enzyme]-L-cysteine + N(6)-ubiquitinyl-[acceptor protein]-L-lysine.</text>
        <dbReference type="EC" id="2.3.2.27"/>
    </reaction>
</comment>
<keyword evidence="14 18" id="KW-0234">DNA repair</keyword>
<dbReference type="EC" id="2.3.2.27" evidence="5 19"/>
<keyword evidence="11 19" id="KW-0833">Ubl conjugation pathway</keyword>
<dbReference type="PROSITE" id="PS00518">
    <property type="entry name" value="ZF_RING_1"/>
    <property type="match status" value="1"/>
</dbReference>
<dbReference type="PANTHER" id="PTHR14134">
    <property type="entry name" value="E3 UBIQUITIN-PROTEIN LIGASE RAD18"/>
    <property type="match status" value="1"/>
</dbReference>
<evidence type="ECO:0000256" key="16">
    <source>
        <dbReference type="ARBA" id="ARBA00031783"/>
    </source>
</evidence>
<keyword evidence="7 19" id="KW-0808">Transferase</keyword>
<keyword evidence="12 19" id="KW-0862">Zinc</keyword>
<evidence type="ECO:0000313" key="25">
    <source>
        <dbReference type="Proteomes" id="UP001497383"/>
    </source>
</evidence>
<gene>
    <name evidence="24" type="ORF">LODBEIA_P42300</name>
</gene>
<feature type="region of interest" description="Disordered" evidence="20">
    <location>
        <begin position="386"/>
        <end position="468"/>
    </location>
</feature>
<evidence type="ECO:0000256" key="10">
    <source>
        <dbReference type="ARBA" id="ARBA00022771"/>
    </source>
</evidence>
<evidence type="ECO:0000256" key="7">
    <source>
        <dbReference type="ARBA" id="ARBA00022679"/>
    </source>
</evidence>
<evidence type="ECO:0000256" key="3">
    <source>
        <dbReference type="ARBA" id="ARBA00004906"/>
    </source>
</evidence>
<accession>A0ABP0ZSS0</accession>
<keyword evidence="13 19" id="KW-0238">DNA-binding</keyword>
<evidence type="ECO:0000256" key="14">
    <source>
        <dbReference type="ARBA" id="ARBA00023204"/>
    </source>
</evidence>
<feature type="region of interest" description="Disordered" evidence="20">
    <location>
        <begin position="138"/>
        <end position="167"/>
    </location>
</feature>
<dbReference type="SMART" id="SM00513">
    <property type="entry name" value="SAP"/>
    <property type="match status" value="1"/>
</dbReference>
<dbReference type="NCBIfam" id="TIGR00599">
    <property type="entry name" value="rad18"/>
    <property type="match status" value="1"/>
</dbReference>
<evidence type="ECO:0000256" key="19">
    <source>
        <dbReference type="RuleBase" id="RU368093"/>
    </source>
</evidence>
<comment type="subunit">
    <text evidence="19">Interacts with E2 UBC2, forming a complex with ubiquitin ligase activity.</text>
</comment>
<dbReference type="InterPro" id="IPR039577">
    <property type="entry name" value="Rad18"/>
</dbReference>
<organism evidence="24 25">
    <name type="scientific">Lodderomyces beijingensis</name>
    <dbReference type="NCBI Taxonomy" id="1775926"/>
    <lineage>
        <taxon>Eukaryota</taxon>
        <taxon>Fungi</taxon>
        <taxon>Dikarya</taxon>
        <taxon>Ascomycota</taxon>
        <taxon>Saccharomycotina</taxon>
        <taxon>Pichiomycetes</taxon>
        <taxon>Debaryomycetaceae</taxon>
        <taxon>Candida/Lodderomyces clade</taxon>
        <taxon>Lodderomyces</taxon>
    </lineage>
</organism>
<dbReference type="Gene3D" id="3.30.160.60">
    <property type="entry name" value="Classic Zinc Finger"/>
    <property type="match status" value="1"/>
</dbReference>
<evidence type="ECO:0000256" key="1">
    <source>
        <dbReference type="ARBA" id="ARBA00000900"/>
    </source>
</evidence>
<dbReference type="InterPro" id="IPR001841">
    <property type="entry name" value="Znf_RING"/>
</dbReference>
<keyword evidence="10 17" id="KW-0863">Zinc-finger</keyword>
<comment type="similarity">
    <text evidence="4 19">Belongs to the RAD18 family.</text>
</comment>
<feature type="compositionally biased region" description="Basic and acidic residues" evidence="20">
    <location>
        <begin position="424"/>
        <end position="450"/>
    </location>
</feature>
<dbReference type="InterPro" id="IPR004580">
    <property type="entry name" value="Rad18_fungi"/>
</dbReference>
<feature type="region of interest" description="Disordered" evidence="20">
    <location>
        <begin position="224"/>
        <end position="243"/>
    </location>
</feature>
<dbReference type="SMART" id="SM00734">
    <property type="entry name" value="ZnF_Rad18"/>
    <property type="match status" value="1"/>
</dbReference>
<feature type="domain" description="UBZ4-type" evidence="23">
    <location>
        <begin position="176"/>
        <end position="204"/>
    </location>
</feature>
<dbReference type="SMART" id="SM00184">
    <property type="entry name" value="RING"/>
    <property type="match status" value="1"/>
</dbReference>
<dbReference type="RefSeq" id="XP_066831168.1">
    <property type="nucleotide sequence ID" value="XM_066974429.1"/>
</dbReference>
<feature type="compositionally biased region" description="Acidic residues" evidence="20">
    <location>
        <begin position="148"/>
        <end position="157"/>
    </location>
</feature>
<evidence type="ECO:0000256" key="2">
    <source>
        <dbReference type="ARBA" id="ARBA00004123"/>
    </source>
</evidence>
<evidence type="ECO:0000256" key="15">
    <source>
        <dbReference type="ARBA" id="ARBA00023242"/>
    </source>
</evidence>
<keyword evidence="25" id="KW-1185">Reference proteome</keyword>
<dbReference type="GeneID" id="92209426"/>
<evidence type="ECO:0000256" key="8">
    <source>
        <dbReference type="ARBA" id="ARBA00022723"/>
    </source>
</evidence>
<feature type="region of interest" description="Disordered" evidence="20">
    <location>
        <begin position="335"/>
        <end position="355"/>
    </location>
</feature>
<evidence type="ECO:0000259" key="23">
    <source>
        <dbReference type="PROSITE" id="PS51908"/>
    </source>
</evidence>
<evidence type="ECO:0000256" key="17">
    <source>
        <dbReference type="PROSITE-ProRule" id="PRU00175"/>
    </source>
</evidence>
<evidence type="ECO:0000256" key="6">
    <source>
        <dbReference type="ARBA" id="ARBA00015551"/>
    </source>
</evidence>
<dbReference type="Proteomes" id="UP001497383">
    <property type="component" value="Chromosome 5"/>
</dbReference>
<dbReference type="EMBL" id="OZ022409">
    <property type="protein sequence ID" value="CAK9440130.1"/>
    <property type="molecule type" value="Genomic_DNA"/>
</dbReference>
<feature type="domain" description="SAP" evidence="22">
    <location>
        <begin position="272"/>
        <end position="306"/>
    </location>
</feature>
<dbReference type="SUPFAM" id="SSF57850">
    <property type="entry name" value="RING/U-box"/>
    <property type="match status" value="1"/>
</dbReference>
<keyword evidence="8 19" id="KW-0479">Metal-binding</keyword>
<dbReference type="PROSITE" id="PS50800">
    <property type="entry name" value="SAP"/>
    <property type="match status" value="1"/>
</dbReference>
<evidence type="ECO:0000259" key="21">
    <source>
        <dbReference type="PROSITE" id="PS50089"/>
    </source>
</evidence>
<dbReference type="PANTHER" id="PTHR14134:SF2">
    <property type="entry name" value="E3 UBIQUITIN-PROTEIN LIGASE RAD18"/>
    <property type="match status" value="1"/>
</dbReference>
<evidence type="ECO:0000256" key="5">
    <source>
        <dbReference type="ARBA" id="ARBA00012483"/>
    </source>
</evidence>
<evidence type="ECO:0000256" key="11">
    <source>
        <dbReference type="ARBA" id="ARBA00022786"/>
    </source>
</evidence>
<dbReference type="Pfam" id="PF13923">
    <property type="entry name" value="zf-C3HC4_2"/>
    <property type="match status" value="1"/>
</dbReference>
<evidence type="ECO:0000256" key="9">
    <source>
        <dbReference type="ARBA" id="ARBA00022763"/>
    </source>
</evidence>
<keyword evidence="15 19" id="KW-0539">Nucleus</keyword>
<dbReference type="InterPro" id="IPR003034">
    <property type="entry name" value="SAP_dom"/>
</dbReference>
<proteinExistence type="inferred from homology"/>
<evidence type="ECO:0000256" key="12">
    <source>
        <dbReference type="ARBA" id="ARBA00022833"/>
    </source>
</evidence>